<evidence type="ECO:0000256" key="1">
    <source>
        <dbReference type="ARBA" id="ARBA00001231"/>
    </source>
</evidence>
<comment type="catalytic activity">
    <reaction evidence="1">
        <text>Hydrolysis of terminal non-reducing N-acetyl-D-hexosamine residues in N-acetyl-beta-D-hexosaminides.</text>
        <dbReference type="EC" id="3.2.1.52"/>
    </reaction>
</comment>
<dbReference type="PANTHER" id="PTHR30480:SF13">
    <property type="entry name" value="BETA-HEXOSAMINIDASE"/>
    <property type="match status" value="1"/>
</dbReference>
<evidence type="ECO:0000256" key="3">
    <source>
        <dbReference type="ARBA" id="ARBA00012663"/>
    </source>
</evidence>
<dbReference type="InterPro" id="IPR019800">
    <property type="entry name" value="Glyco_hydro_3_AS"/>
</dbReference>
<evidence type="ECO:0000313" key="9">
    <source>
        <dbReference type="Proteomes" id="UP000823886"/>
    </source>
</evidence>
<dbReference type="Gene3D" id="3.20.20.300">
    <property type="entry name" value="Glycoside hydrolase, family 3, N-terminal domain"/>
    <property type="match status" value="1"/>
</dbReference>
<dbReference type="AlphaFoldDB" id="A0A9D2PMX7"/>
<comment type="similarity">
    <text evidence="2">Belongs to the glycosyl hydrolase 3 family.</text>
</comment>
<evidence type="ECO:0000256" key="2">
    <source>
        <dbReference type="ARBA" id="ARBA00005336"/>
    </source>
</evidence>
<evidence type="ECO:0000259" key="7">
    <source>
        <dbReference type="Pfam" id="PF00933"/>
    </source>
</evidence>
<dbReference type="GO" id="GO:0004563">
    <property type="term" value="F:beta-N-acetylhexosaminidase activity"/>
    <property type="evidence" value="ECO:0007669"/>
    <property type="project" value="UniProtKB-EC"/>
</dbReference>
<sequence length="447" mass="48606">MRKKTRNRLFAAMLVIIGILAGILAFQTYWQTKKSTGTEERVSVREQEGNTDGQTEPADEVHEEAETGQEAEQKVEQETEQKMEQEPVGEQESGDTAARNILNSMTTEEKAAQIFFVTPEAITGVQTVTAAGEATKAALEKYPVGGLVYFSANLISPEQTRTMLANTWAYSQEVMKVPVYLGVDEEGGTVARVASNPAFSVTQYQGMRAIGDTGDPSQAYQAAQTISSYLKDLGFNMDFAPDADVITNPENKVIGNRSFGTDPQLVGDMVSAAVKGFRDQEMASCIKHFPGHGGTKGDTHEGYAYTDRTVEQMESAELLPFRSGIEAGVEFIMASHISAPNTPAGDTPASLSSYMLTDLLREQMGYQGLVITDAMNMGAISQQYSSAQAAVQAFQAGADMILMPENFTEAYNGILQAVQSGQITQERLDTSVLRILETKLEKFEKNP</sequence>
<keyword evidence="4 8" id="KW-0378">Hydrolase</keyword>
<reference evidence="8" key="2">
    <citation type="submission" date="2021-04" db="EMBL/GenBank/DDBJ databases">
        <authorList>
            <person name="Gilroy R."/>
        </authorList>
    </citation>
    <scope>NUCLEOTIDE SEQUENCE</scope>
    <source>
        <strain evidence="8">ChiBcec2-3848</strain>
    </source>
</reference>
<dbReference type="InterPro" id="IPR017853">
    <property type="entry name" value="GH"/>
</dbReference>
<dbReference type="InterPro" id="IPR036962">
    <property type="entry name" value="Glyco_hydro_3_N_sf"/>
</dbReference>
<name>A0A9D2PMX7_9FIRM</name>
<dbReference type="EMBL" id="DWVZ01000133">
    <property type="protein sequence ID" value="HJC63914.1"/>
    <property type="molecule type" value="Genomic_DNA"/>
</dbReference>
<dbReference type="PANTHER" id="PTHR30480">
    <property type="entry name" value="BETA-HEXOSAMINIDASE-RELATED"/>
    <property type="match status" value="1"/>
</dbReference>
<organism evidence="8 9">
    <name type="scientific">Candidatus Blautia merdavium</name>
    <dbReference type="NCBI Taxonomy" id="2838494"/>
    <lineage>
        <taxon>Bacteria</taxon>
        <taxon>Bacillati</taxon>
        <taxon>Bacillota</taxon>
        <taxon>Clostridia</taxon>
        <taxon>Lachnospirales</taxon>
        <taxon>Lachnospiraceae</taxon>
        <taxon>Blautia</taxon>
    </lineage>
</organism>
<gene>
    <name evidence="8" type="ORF">H9753_09920</name>
</gene>
<dbReference type="PROSITE" id="PS00775">
    <property type="entry name" value="GLYCOSYL_HYDROL_F3"/>
    <property type="match status" value="1"/>
</dbReference>
<comment type="caution">
    <text evidence="8">The sequence shown here is derived from an EMBL/GenBank/DDBJ whole genome shotgun (WGS) entry which is preliminary data.</text>
</comment>
<proteinExistence type="inferred from homology"/>
<accession>A0A9D2PMX7</accession>
<dbReference type="InterPro" id="IPR050226">
    <property type="entry name" value="NagZ_Beta-hexosaminidase"/>
</dbReference>
<dbReference type="SUPFAM" id="SSF51445">
    <property type="entry name" value="(Trans)glycosidases"/>
    <property type="match status" value="1"/>
</dbReference>
<evidence type="ECO:0000256" key="6">
    <source>
        <dbReference type="SAM" id="MobiDB-lite"/>
    </source>
</evidence>
<feature type="domain" description="Glycoside hydrolase family 3 N-terminal" evidence="7">
    <location>
        <begin position="107"/>
        <end position="437"/>
    </location>
</feature>
<feature type="compositionally biased region" description="Basic and acidic residues" evidence="6">
    <location>
        <begin position="71"/>
        <end position="85"/>
    </location>
</feature>
<dbReference type="GO" id="GO:0005975">
    <property type="term" value="P:carbohydrate metabolic process"/>
    <property type="evidence" value="ECO:0007669"/>
    <property type="project" value="InterPro"/>
</dbReference>
<evidence type="ECO:0000256" key="5">
    <source>
        <dbReference type="ARBA" id="ARBA00023295"/>
    </source>
</evidence>
<dbReference type="Proteomes" id="UP000823886">
    <property type="component" value="Unassembled WGS sequence"/>
</dbReference>
<evidence type="ECO:0000256" key="4">
    <source>
        <dbReference type="ARBA" id="ARBA00022801"/>
    </source>
</evidence>
<keyword evidence="5" id="KW-0326">Glycosidase</keyword>
<dbReference type="EC" id="3.2.1.52" evidence="3"/>
<protein>
    <recommendedName>
        <fullName evidence="3">beta-N-acetylhexosaminidase</fullName>
        <ecNumber evidence="3">3.2.1.52</ecNumber>
    </recommendedName>
</protein>
<feature type="region of interest" description="Disordered" evidence="6">
    <location>
        <begin position="35"/>
        <end position="95"/>
    </location>
</feature>
<evidence type="ECO:0000313" key="8">
    <source>
        <dbReference type="EMBL" id="HJC63914.1"/>
    </source>
</evidence>
<dbReference type="Pfam" id="PF00933">
    <property type="entry name" value="Glyco_hydro_3"/>
    <property type="match status" value="1"/>
</dbReference>
<feature type="compositionally biased region" description="Basic and acidic residues" evidence="6">
    <location>
        <begin position="36"/>
        <end position="48"/>
    </location>
</feature>
<reference evidence="8" key="1">
    <citation type="journal article" date="2021" name="PeerJ">
        <title>Extensive microbial diversity within the chicken gut microbiome revealed by metagenomics and culture.</title>
        <authorList>
            <person name="Gilroy R."/>
            <person name="Ravi A."/>
            <person name="Getino M."/>
            <person name="Pursley I."/>
            <person name="Horton D.L."/>
            <person name="Alikhan N.F."/>
            <person name="Baker D."/>
            <person name="Gharbi K."/>
            <person name="Hall N."/>
            <person name="Watson M."/>
            <person name="Adriaenssens E.M."/>
            <person name="Foster-Nyarko E."/>
            <person name="Jarju S."/>
            <person name="Secka A."/>
            <person name="Antonio M."/>
            <person name="Oren A."/>
            <person name="Chaudhuri R.R."/>
            <person name="La Ragione R."/>
            <person name="Hildebrand F."/>
            <person name="Pallen M.J."/>
        </authorList>
    </citation>
    <scope>NUCLEOTIDE SEQUENCE</scope>
    <source>
        <strain evidence="8">ChiBcec2-3848</strain>
    </source>
</reference>
<dbReference type="GO" id="GO:0009254">
    <property type="term" value="P:peptidoglycan turnover"/>
    <property type="evidence" value="ECO:0007669"/>
    <property type="project" value="TreeGrafter"/>
</dbReference>
<dbReference type="InterPro" id="IPR001764">
    <property type="entry name" value="Glyco_hydro_3_N"/>
</dbReference>
<feature type="compositionally biased region" description="Acidic residues" evidence="6">
    <location>
        <begin position="57"/>
        <end position="69"/>
    </location>
</feature>